<evidence type="ECO:0000313" key="15">
    <source>
        <dbReference type="Proteomes" id="UP000277864"/>
    </source>
</evidence>
<dbReference type="SUPFAM" id="SSF161098">
    <property type="entry name" value="MetI-like"/>
    <property type="match status" value="1"/>
</dbReference>
<dbReference type="SUPFAM" id="SSF53850">
    <property type="entry name" value="Periplasmic binding protein-like II"/>
    <property type="match status" value="1"/>
</dbReference>
<dbReference type="Pfam" id="PF00497">
    <property type="entry name" value="SBP_bac_3"/>
    <property type="match status" value="1"/>
</dbReference>
<comment type="caution">
    <text evidence="14">The sequence shown here is derived from an EMBL/GenBank/DDBJ whole genome shotgun (WGS) entry which is preliminary data.</text>
</comment>
<evidence type="ECO:0000256" key="6">
    <source>
        <dbReference type="ARBA" id="ARBA00022692"/>
    </source>
</evidence>
<dbReference type="Gene3D" id="1.10.3720.10">
    <property type="entry name" value="MetI-like"/>
    <property type="match status" value="1"/>
</dbReference>
<dbReference type="InterPro" id="IPR001638">
    <property type="entry name" value="Solute-binding_3/MltF_N"/>
</dbReference>
<dbReference type="PANTHER" id="PTHR30614:SF20">
    <property type="entry name" value="GLUTAMINE TRANSPORT SYSTEM PERMEASE PROTEIN GLNP"/>
    <property type="match status" value="1"/>
</dbReference>
<dbReference type="InterPro" id="IPR000515">
    <property type="entry name" value="MetI-like"/>
</dbReference>
<dbReference type="PROSITE" id="PS50928">
    <property type="entry name" value="ABC_TM1"/>
    <property type="match status" value="1"/>
</dbReference>
<sequence>MTKQLTKWTFTALLLTLFCTLFPSLTHAANQEEFRIGMEAAYAPFNWTQQTDENGAVQIQGSKEYAGGYDVEIAKIIAKKLNKKLVIIKTEWDGLAPALTSGKIDAIIAGMSPTPERQKTIDFTDVYYKSHLVILTKKGGDYAEATSLADFKHAKITAQLNTFHYSVIDQIPEVAKETPMDNFSAMRVALESGVIDGYVTEKPEALTAEKANSHFKMVEFAKNKGFKTSPDDTAIAIGVKKGSPLRQEINQILGTISDDTQDQIMTTTIDRQPEENKKEIWVLKILKENGGMFLRGAGMTLLLSLVGTVVGTMIGMGIGVFRTLPTPTTAFKKALNKLLNGFFTVYIEIFRSTPMIVQAMVIYYGSAQAFGIDINRTVAALVIVSINTGAYMTEIVRGGIFAVEKGQFEAAEALGMTHRQTMTSVIIPQVVRNILPATGNEFVINIKDTSVLNVIAVSELFFQAKTVAGSNFRFFDTFFVVCVIYFVMTFTVTQLLRRLEKKMDGPDNYIPYGNQMQVQKPEASAKKEG</sequence>
<evidence type="ECO:0000256" key="5">
    <source>
        <dbReference type="ARBA" id="ARBA00022475"/>
    </source>
</evidence>
<dbReference type="EMBL" id="PXZH01000008">
    <property type="protein sequence ID" value="RST88562.1"/>
    <property type="molecule type" value="Genomic_DNA"/>
</dbReference>
<reference evidence="14 15" key="1">
    <citation type="submission" date="2018-03" db="EMBL/GenBank/DDBJ databases">
        <authorList>
            <person name="Gulvik C.A."/>
        </authorList>
    </citation>
    <scope>NUCLEOTIDE SEQUENCE [LARGE SCALE GENOMIC DNA]</scope>
    <source>
        <strain evidence="14 15">JCM 31581</strain>
    </source>
</reference>
<keyword evidence="15" id="KW-1185">Reference proteome</keyword>
<evidence type="ECO:0000256" key="10">
    <source>
        <dbReference type="ARBA" id="ARBA00023136"/>
    </source>
</evidence>
<evidence type="ECO:0000256" key="4">
    <source>
        <dbReference type="ARBA" id="ARBA00022448"/>
    </source>
</evidence>
<feature type="transmembrane region" description="Helical" evidence="11">
    <location>
        <begin position="342"/>
        <end position="364"/>
    </location>
</feature>
<protein>
    <submittedName>
        <fullName evidence="14">Amino acid ABC transporter permease</fullName>
    </submittedName>
</protein>
<dbReference type="PROSITE" id="PS01039">
    <property type="entry name" value="SBP_BACTERIAL_3"/>
    <property type="match status" value="1"/>
</dbReference>
<accession>A0A3S0AAV3</accession>
<keyword evidence="5" id="KW-1003">Cell membrane</keyword>
<keyword evidence="10 11" id="KW-0472">Membrane</keyword>
<keyword evidence="7 12" id="KW-0732">Signal</keyword>
<dbReference type="InterPro" id="IPR043429">
    <property type="entry name" value="ArtM/GltK/GlnP/TcyL/YhdX-like"/>
</dbReference>
<gene>
    <name evidence="14" type="ORF">C7P63_10145</name>
</gene>
<dbReference type="InterPro" id="IPR035906">
    <property type="entry name" value="MetI-like_sf"/>
</dbReference>
<feature type="transmembrane region" description="Helical" evidence="11">
    <location>
        <begin position="477"/>
        <end position="496"/>
    </location>
</feature>
<feature type="signal peptide" evidence="12">
    <location>
        <begin position="1"/>
        <end position="28"/>
    </location>
</feature>
<proteinExistence type="inferred from homology"/>
<comment type="subcellular location">
    <subcellularLocation>
        <location evidence="1 11">Cell membrane</location>
        <topology evidence="1 11">Multi-pass membrane protein</topology>
    </subcellularLocation>
</comment>
<dbReference type="PANTHER" id="PTHR30614">
    <property type="entry name" value="MEMBRANE COMPONENT OF AMINO ACID ABC TRANSPORTER"/>
    <property type="match status" value="1"/>
</dbReference>
<dbReference type="OrthoDB" id="9811552at2"/>
<keyword evidence="6 11" id="KW-0812">Transmembrane</keyword>
<dbReference type="InterPro" id="IPR010065">
    <property type="entry name" value="AA_ABC_transptr_permease_3TM"/>
</dbReference>
<evidence type="ECO:0000259" key="13">
    <source>
        <dbReference type="PROSITE" id="PS50928"/>
    </source>
</evidence>
<dbReference type="CDD" id="cd13627">
    <property type="entry name" value="PBP2_AA_binding_like_2"/>
    <property type="match status" value="1"/>
</dbReference>
<dbReference type="RefSeq" id="WP_125944042.1">
    <property type="nucleotide sequence ID" value="NZ_PXZH01000008.1"/>
</dbReference>
<feature type="domain" description="ABC transmembrane type-1" evidence="13">
    <location>
        <begin position="297"/>
        <end position="496"/>
    </location>
</feature>
<dbReference type="Gene3D" id="3.40.190.10">
    <property type="entry name" value="Periplasmic binding protein-like II"/>
    <property type="match status" value="2"/>
</dbReference>
<evidence type="ECO:0000256" key="1">
    <source>
        <dbReference type="ARBA" id="ARBA00004651"/>
    </source>
</evidence>
<keyword evidence="4 11" id="KW-0813">Transport</keyword>
<name>A0A3S0AAV3_9ENTE</name>
<evidence type="ECO:0000256" key="7">
    <source>
        <dbReference type="ARBA" id="ARBA00022729"/>
    </source>
</evidence>
<dbReference type="NCBIfam" id="TIGR01726">
    <property type="entry name" value="HEQRo_perm_3TM"/>
    <property type="match status" value="1"/>
</dbReference>
<evidence type="ECO:0000256" key="12">
    <source>
        <dbReference type="SAM" id="SignalP"/>
    </source>
</evidence>
<dbReference type="GO" id="GO:0006865">
    <property type="term" value="P:amino acid transport"/>
    <property type="evidence" value="ECO:0007669"/>
    <property type="project" value="UniProtKB-KW"/>
</dbReference>
<dbReference type="Proteomes" id="UP000277864">
    <property type="component" value="Unassembled WGS sequence"/>
</dbReference>
<dbReference type="GO" id="GO:0022857">
    <property type="term" value="F:transmembrane transporter activity"/>
    <property type="evidence" value="ECO:0007669"/>
    <property type="project" value="InterPro"/>
</dbReference>
<dbReference type="InterPro" id="IPR018313">
    <property type="entry name" value="SBP_3_CS"/>
</dbReference>
<evidence type="ECO:0000256" key="9">
    <source>
        <dbReference type="ARBA" id="ARBA00022989"/>
    </source>
</evidence>
<keyword evidence="9 11" id="KW-1133">Transmembrane helix</keyword>
<feature type="chain" id="PRO_5018641552" evidence="12">
    <location>
        <begin position="29"/>
        <end position="529"/>
    </location>
</feature>
<evidence type="ECO:0000313" key="14">
    <source>
        <dbReference type="EMBL" id="RST88562.1"/>
    </source>
</evidence>
<comment type="similarity">
    <text evidence="3">Belongs to the bacterial solute-binding protein 3 family.</text>
</comment>
<evidence type="ECO:0000256" key="2">
    <source>
        <dbReference type="ARBA" id="ARBA00010072"/>
    </source>
</evidence>
<evidence type="ECO:0000256" key="3">
    <source>
        <dbReference type="ARBA" id="ARBA00010333"/>
    </source>
</evidence>
<dbReference type="CDD" id="cd06261">
    <property type="entry name" value="TM_PBP2"/>
    <property type="match status" value="1"/>
</dbReference>
<dbReference type="SMART" id="SM00062">
    <property type="entry name" value="PBPb"/>
    <property type="match status" value="1"/>
</dbReference>
<keyword evidence="8" id="KW-0029">Amino-acid transport</keyword>
<dbReference type="AlphaFoldDB" id="A0A3S0AAV3"/>
<evidence type="ECO:0000256" key="8">
    <source>
        <dbReference type="ARBA" id="ARBA00022970"/>
    </source>
</evidence>
<evidence type="ECO:0000256" key="11">
    <source>
        <dbReference type="RuleBase" id="RU363032"/>
    </source>
</evidence>
<dbReference type="GO" id="GO:0043190">
    <property type="term" value="C:ATP-binding cassette (ABC) transporter complex"/>
    <property type="evidence" value="ECO:0007669"/>
    <property type="project" value="InterPro"/>
</dbReference>
<organism evidence="14 15">
    <name type="scientific">Vagococcus humatus</name>
    <dbReference type="NCBI Taxonomy" id="1889241"/>
    <lineage>
        <taxon>Bacteria</taxon>
        <taxon>Bacillati</taxon>
        <taxon>Bacillota</taxon>
        <taxon>Bacilli</taxon>
        <taxon>Lactobacillales</taxon>
        <taxon>Enterococcaceae</taxon>
        <taxon>Vagococcus</taxon>
    </lineage>
</organism>
<comment type="similarity">
    <text evidence="2">Belongs to the binding-protein-dependent transport system permease family. HisMQ subfamily.</text>
</comment>
<feature type="transmembrane region" description="Helical" evidence="11">
    <location>
        <begin position="301"/>
        <end position="321"/>
    </location>
</feature>
<dbReference type="Pfam" id="PF00528">
    <property type="entry name" value="BPD_transp_1"/>
    <property type="match status" value="1"/>
</dbReference>